<evidence type="ECO:0000313" key="1">
    <source>
        <dbReference type="EMBL" id="PRY01494.1"/>
    </source>
</evidence>
<dbReference type="EMBL" id="PVZC01000001">
    <property type="protein sequence ID" value="PRY01494.1"/>
    <property type="molecule type" value="Genomic_DNA"/>
</dbReference>
<dbReference type="Proteomes" id="UP000237846">
    <property type="component" value="Unassembled WGS sequence"/>
</dbReference>
<evidence type="ECO:0000313" key="2">
    <source>
        <dbReference type="Proteomes" id="UP000237846"/>
    </source>
</evidence>
<dbReference type="Pfam" id="PF18986">
    <property type="entry name" value="DUF5719"/>
    <property type="match status" value="1"/>
</dbReference>
<dbReference type="RefSeq" id="WP_106237281.1">
    <property type="nucleotide sequence ID" value="NZ_PVZC01000001.1"/>
</dbReference>
<reference evidence="1 2" key="1">
    <citation type="submission" date="2018-03" db="EMBL/GenBank/DDBJ databases">
        <title>Genomic Encyclopedia of Archaeal and Bacterial Type Strains, Phase II (KMG-II): from individual species to whole genera.</title>
        <authorList>
            <person name="Goeker M."/>
        </authorList>
    </citation>
    <scope>NUCLEOTIDE SEQUENCE [LARGE SCALE GENOMIC DNA]</scope>
    <source>
        <strain evidence="1 2">DSM 45601</strain>
    </source>
</reference>
<gene>
    <name evidence="1" type="ORF">CLV72_10176</name>
</gene>
<evidence type="ECO:0008006" key="3">
    <source>
        <dbReference type="Google" id="ProtNLM"/>
    </source>
</evidence>
<comment type="caution">
    <text evidence="1">The sequence shown here is derived from an EMBL/GenBank/DDBJ whole genome shotgun (WGS) entry which is preliminary data.</text>
</comment>
<dbReference type="AlphaFoldDB" id="A0A2T0QC15"/>
<accession>A0A2T0QC15</accession>
<dbReference type="OrthoDB" id="3729011at2"/>
<name>A0A2T0QC15_9ACTN</name>
<organism evidence="1 2">
    <name type="scientific">Allonocardiopsis opalescens</name>
    <dbReference type="NCBI Taxonomy" id="1144618"/>
    <lineage>
        <taxon>Bacteria</taxon>
        <taxon>Bacillati</taxon>
        <taxon>Actinomycetota</taxon>
        <taxon>Actinomycetes</taxon>
        <taxon>Streptosporangiales</taxon>
        <taxon>Allonocardiopsis</taxon>
    </lineage>
</organism>
<dbReference type="InterPro" id="IPR043777">
    <property type="entry name" value="DUF5719"/>
</dbReference>
<keyword evidence="2" id="KW-1185">Reference proteome</keyword>
<proteinExistence type="predicted"/>
<sequence length="467" mass="46849">MRTLIENRFALVLLVVVAMAALFGVAEATRPAESAPAEQPATVEAAVESALRVCPVPEDGDTRVAAFTPPAETGDAPSLFAATALDGTESEIGTIGGPGQGFDAAADTEELVMRAEGPVAAGLTAVQTTTASGDLLSAPCAPPGLGFWYLAPGAGEVDDLDLHLVNVDDTPTRVHIDVYAAEGALQTLEGDTVEIEPHGRTVQSLNEISESAPVVAVHVRTTTGRVASGLLAADGSGSDWVPASGELATDVVIPGLPDGSGERLLAVASPGDSATVRISAIAEDGTFVPEDQEELEVPAGALATANLSGVLTDRAAAIRLSSDTPIAAGVLATGGGDRAFTAPVPPVTGTAVVPGNRSGDGFEQELLLAAPEGAAQVEVVPTGPDGAAGEPQRVEVPAGGLLPVEPAAPTGAESGFAALVRVLEGSSPIYVARVQRNDGGMTILPVPPAPVTVTLPHTSDTLTTVVE</sequence>
<protein>
    <recommendedName>
        <fullName evidence="3">Secreted protein</fullName>
    </recommendedName>
</protein>